<keyword evidence="1" id="KW-0597">Phosphoprotein</keyword>
<sequence length="160" mass="17436">MTEESRIPVVLLVEDDPGDVLMITEALERSGRPPVLHVAGNGHEAPDYLRRVGTHAGAVRPDLILLDLNMPRMDGREFLRRIKADPQFRAVPVVVLTTSNAEADVRGSYQGHASAFVTKPLNLDALEDVVEQISRFYTTTSILLPLEQTPAADQSGPATA</sequence>
<proteinExistence type="predicted"/>
<keyword evidence="4" id="KW-1185">Reference proteome</keyword>
<dbReference type="Pfam" id="PF00072">
    <property type="entry name" value="Response_reg"/>
    <property type="match status" value="1"/>
</dbReference>
<dbReference type="CDD" id="cd17557">
    <property type="entry name" value="REC_Rcp-like"/>
    <property type="match status" value="1"/>
</dbReference>
<protein>
    <submittedName>
        <fullName evidence="3">Response regulator</fullName>
    </submittedName>
</protein>
<reference evidence="4" key="1">
    <citation type="journal article" date="2019" name="Int. J. Syst. Evol. Microbiol.">
        <title>The Global Catalogue of Microorganisms (GCM) 10K type strain sequencing project: providing services to taxonomists for standard genome sequencing and annotation.</title>
        <authorList>
            <consortium name="The Broad Institute Genomics Platform"/>
            <consortium name="The Broad Institute Genome Sequencing Center for Infectious Disease"/>
            <person name="Wu L."/>
            <person name="Ma J."/>
        </authorList>
    </citation>
    <scope>NUCLEOTIDE SEQUENCE [LARGE SCALE GENOMIC DNA]</scope>
    <source>
        <strain evidence="4">JCM 16902</strain>
    </source>
</reference>
<feature type="modified residue" description="4-aspartylphosphate" evidence="1">
    <location>
        <position position="67"/>
    </location>
</feature>
<dbReference type="Proteomes" id="UP001501074">
    <property type="component" value="Unassembled WGS sequence"/>
</dbReference>
<gene>
    <name evidence="3" type="ORF">GCM10022223_41870</name>
</gene>
<name>A0ABP6ZV91_9ACTN</name>
<dbReference type="InterPro" id="IPR052893">
    <property type="entry name" value="TCS_response_regulator"/>
</dbReference>
<dbReference type="SMART" id="SM00448">
    <property type="entry name" value="REC"/>
    <property type="match status" value="1"/>
</dbReference>
<dbReference type="RefSeq" id="WP_231489463.1">
    <property type="nucleotide sequence ID" value="NZ_BAAAZO010000007.1"/>
</dbReference>
<dbReference type="InterPro" id="IPR011006">
    <property type="entry name" value="CheY-like_superfamily"/>
</dbReference>
<evidence type="ECO:0000313" key="4">
    <source>
        <dbReference type="Proteomes" id="UP001501074"/>
    </source>
</evidence>
<dbReference type="Gene3D" id="3.40.50.2300">
    <property type="match status" value="1"/>
</dbReference>
<comment type="caution">
    <text evidence="3">The sequence shown here is derived from an EMBL/GenBank/DDBJ whole genome shotgun (WGS) entry which is preliminary data.</text>
</comment>
<dbReference type="PANTHER" id="PTHR44520:SF2">
    <property type="entry name" value="RESPONSE REGULATOR RCP1"/>
    <property type="match status" value="1"/>
</dbReference>
<feature type="domain" description="Response regulatory" evidence="2">
    <location>
        <begin position="9"/>
        <end position="134"/>
    </location>
</feature>
<dbReference type="SUPFAM" id="SSF52172">
    <property type="entry name" value="CheY-like"/>
    <property type="match status" value="1"/>
</dbReference>
<evidence type="ECO:0000313" key="3">
    <source>
        <dbReference type="EMBL" id="GAA3620621.1"/>
    </source>
</evidence>
<dbReference type="InterPro" id="IPR001789">
    <property type="entry name" value="Sig_transdc_resp-reg_receiver"/>
</dbReference>
<dbReference type="PANTHER" id="PTHR44520">
    <property type="entry name" value="RESPONSE REGULATOR RCP1-RELATED"/>
    <property type="match status" value="1"/>
</dbReference>
<evidence type="ECO:0000259" key="2">
    <source>
        <dbReference type="PROSITE" id="PS50110"/>
    </source>
</evidence>
<dbReference type="PROSITE" id="PS50110">
    <property type="entry name" value="RESPONSE_REGULATORY"/>
    <property type="match status" value="1"/>
</dbReference>
<dbReference type="EMBL" id="BAAAZO010000007">
    <property type="protein sequence ID" value="GAA3620621.1"/>
    <property type="molecule type" value="Genomic_DNA"/>
</dbReference>
<organism evidence="3 4">
    <name type="scientific">Kineosporia mesophila</name>
    <dbReference type="NCBI Taxonomy" id="566012"/>
    <lineage>
        <taxon>Bacteria</taxon>
        <taxon>Bacillati</taxon>
        <taxon>Actinomycetota</taxon>
        <taxon>Actinomycetes</taxon>
        <taxon>Kineosporiales</taxon>
        <taxon>Kineosporiaceae</taxon>
        <taxon>Kineosporia</taxon>
    </lineage>
</organism>
<accession>A0ABP6ZV91</accession>
<evidence type="ECO:0000256" key="1">
    <source>
        <dbReference type="PROSITE-ProRule" id="PRU00169"/>
    </source>
</evidence>